<comment type="similarity">
    <text evidence="1">Belongs to the short-chain dehydrogenases/reductases (SDR) family.</text>
</comment>
<gene>
    <name evidence="3" type="ORF">EFL26_16705</name>
</gene>
<dbReference type="OrthoDB" id="9797538at2"/>
<organism evidence="3 4">
    <name type="scientific">Nocardioides pocheonensis</name>
    <dbReference type="NCBI Taxonomy" id="661485"/>
    <lineage>
        <taxon>Bacteria</taxon>
        <taxon>Bacillati</taxon>
        <taxon>Actinomycetota</taxon>
        <taxon>Actinomycetes</taxon>
        <taxon>Propionibacteriales</taxon>
        <taxon>Nocardioidaceae</taxon>
        <taxon>Nocardioides</taxon>
    </lineage>
</organism>
<dbReference type="AlphaFoldDB" id="A0A3N0GLL3"/>
<evidence type="ECO:0000313" key="4">
    <source>
        <dbReference type="Proteomes" id="UP000279994"/>
    </source>
</evidence>
<dbReference type="Gene3D" id="3.40.50.720">
    <property type="entry name" value="NAD(P)-binding Rossmann-like Domain"/>
    <property type="match status" value="1"/>
</dbReference>
<dbReference type="PRINTS" id="PR00081">
    <property type="entry name" value="GDHRDH"/>
</dbReference>
<keyword evidence="2" id="KW-0560">Oxidoreductase</keyword>
<dbReference type="SUPFAM" id="SSF51735">
    <property type="entry name" value="NAD(P)-binding Rossmann-fold domains"/>
    <property type="match status" value="1"/>
</dbReference>
<protein>
    <submittedName>
        <fullName evidence="3">SDR family NAD(P)-dependent oxidoreductase</fullName>
    </submittedName>
</protein>
<dbReference type="Pfam" id="PF00106">
    <property type="entry name" value="adh_short"/>
    <property type="match status" value="1"/>
</dbReference>
<evidence type="ECO:0000256" key="1">
    <source>
        <dbReference type="ARBA" id="ARBA00006484"/>
    </source>
</evidence>
<evidence type="ECO:0000313" key="3">
    <source>
        <dbReference type="EMBL" id="RNM13066.1"/>
    </source>
</evidence>
<dbReference type="Proteomes" id="UP000279994">
    <property type="component" value="Unassembled WGS sequence"/>
</dbReference>
<dbReference type="EMBL" id="RJSF01000043">
    <property type="protein sequence ID" value="RNM13066.1"/>
    <property type="molecule type" value="Genomic_DNA"/>
</dbReference>
<reference evidence="3 4" key="1">
    <citation type="submission" date="2018-11" db="EMBL/GenBank/DDBJ databases">
        <authorList>
            <person name="Li F."/>
        </authorList>
    </citation>
    <scope>NUCLEOTIDE SEQUENCE [LARGE SCALE GENOMIC DNA]</scope>
    <source>
        <strain evidence="3 4">Gsoil 818</strain>
    </source>
</reference>
<evidence type="ECO:0000256" key="2">
    <source>
        <dbReference type="ARBA" id="ARBA00023002"/>
    </source>
</evidence>
<dbReference type="PANTHER" id="PTHR43899:SF13">
    <property type="entry name" value="RH59310P"/>
    <property type="match status" value="1"/>
</dbReference>
<keyword evidence="4" id="KW-1185">Reference proteome</keyword>
<dbReference type="PANTHER" id="PTHR43899">
    <property type="entry name" value="RH59310P"/>
    <property type="match status" value="1"/>
</dbReference>
<name>A0A3N0GLL3_9ACTN</name>
<accession>A0A3N0GLL3</accession>
<dbReference type="GO" id="GO:0016491">
    <property type="term" value="F:oxidoreductase activity"/>
    <property type="evidence" value="ECO:0007669"/>
    <property type="project" value="UniProtKB-KW"/>
</dbReference>
<proteinExistence type="inferred from homology"/>
<comment type="caution">
    <text evidence="3">The sequence shown here is derived from an EMBL/GenBank/DDBJ whole genome shotgun (WGS) entry which is preliminary data.</text>
</comment>
<dbReference type="InterPro" id="IPR051019">
    <property type="entry name" value="VLCFA-Steroid_DH"/>
</dbReference>
<sequence>MEFVEKYGPWALVAGASEGVGAAFAEALAARGLNVVLLARRQQALDEVAARIRATSGVETRTLAVDLAGPDATASVTSALADLEIGLLVYCAGADADYAALLDKPVGTAQALIRRNCTVLVELCHSFGAPMVARGRGGIVIFGSGSGFAGAPKLATYAATKAFDMVFAEGLWAELEPHGVDVLGLVLGETDTPALRRMRHQLGLAGSPDERPPGAARVEDVVADGLAHLGRGPIRMADRKLRLGSRGFFPMGRNRMARLMTQATVKTMEPRG</sequence>
<dbReference type="InterPro" id="IPR036291">
    <property type="entry name" value="NAD(P)-bd_dom_sf"/>
</dbReference>
<dbReference type="InterPro" id="IPR002347">
    <property type="entry name" value="SDR_fam"/>
</dbReference>